<protein>
    <submittedName>
        <fullName evidence="1">Uncharacterized protein</fullName>
    </submittedName>
</protein>
<sequence length="102" mass="12004">MTEGKGRVQLRRITNVRRFRMRYCQNSIKMKMCHGLVENKKMLLITREHDSRCTNAEIKGTRLHKLHDDPTDQKDMISIRFLNKDDKHVGTGHLHEDGMSKS</sequence>
<proteinExistence type="predicted"/>
<dbReference type="EMBL" id="DS028096">
    <property type="protein sequence ID" value="KMP06246.1"/>
    <property type="molecule type" value="Genomic_DNA"/>
</dbReference>
<accession>A0A0J6YBX0</accession>
<name>A0A0J6YBX0_COCIT</name>
<organism evidence="1 2">
    <name type="scientific">Coccidioides immitis RMSCC 2394</name>
    <dbReference type="NCBI Taxonomy" id="404692"/>
    <lineage>
        <taxon>Eukaryota</taxon>
        <taxon>Fungi</taxon>
        <taxon>Dikarya</taxon>
        <taxon>Ascomycota</taxon>
        <taxon>Pezizomycotina</taxon>
        <taxon>Eurotiomycetes</taxon>
        <taxon>Eurotiomycetidae</taxon>
        <taxon>Onygenales</taxon>
        <taxon>Onygenaceae</taxon>
        <taxon>Coccidioides</taxon>
    </lineage>
</organism>
<gene>
    <name evidence="1" type="ORF">CIRG_05927</name>
</gene>
<reference evidence="2" key="1">
    <citation type="journal article" date="2010" name="Genome Res.">
        <title>Population genomic sequencing of Coccidioides fungi reveals recent hybridization and transposon control.</title>
        <authorList>
            <person name="Neafsey D.E."/>
            <person name="Barker B.M."/>
            <person name="Sharpton T.J."/>
            <person name="Stajich J.E."/>
            <person name="Park D.J."/>
            <person name="Whiston E."/>
            <person name="Hung C.-Y."/>
            <person name="McMahan C."/>
            <person name="White J."/>
            <person name="Sykes S."/>
            <person name="Heiman D."/>
            <person name="Young S."/>
            <person name="Zeng Q."/>
            <person name="Abouelleil A."/>
            <person name="Aftuck L."/>
            <person name="Bessette D."/>
            <person name="Brown A."/>
            <person name="FitzGerald M."/>
            <person name="Lui A."/>
            <person name="Macdonald J.P."/>
            <person name="Priest M."/>
            <person name="Orbach M.J."/>
            <person name="Galgiani J.N."/>
            <person name="Kirkland T.N."/>
            <person name="Cole G.T."/>
            <person name="Birren B.W."/>
            <person name="Henn M.R."/>
            <person name="Taylor J.W."/>
            <person name="Rounsley S.D."/>
        </authorList>
    </citation>
    <scope>NUCLEOTIDE SEQUENCE [LARGE SCALE GENOMIC DNA]</scope>
    <source>
        <strain evidence="2">RMSCC 2394</strain>
    </source>
</reference>
<evidence type="ECO:0000313" key="1">
    <source>
        <dbReference type="EMBL" id="KMP06246.1"/>
    </source>
</evidence>
<evidence type="ECO:0000313" key="2">
    <source>
        <dbReference type="Proteomes" id="UP000054565"/>
    </source>
</evidence>
<dbReference type="Proteomes" id="UP000054565">
    <property type="component" value="Unassembled WGS sequence"/>
</dbReference>
<dbReference type="AlphaFoldDB" id="A0A0J6YBX0"/>